<comment type="caution">
    <text evidence="3">The sequence shown here is derived from an EMBL/GenBank/DDBJ whole genome shotgun (WGS) entry which is preliminary data.</text>
</comment>
<dbReference type="AlphaFoldDB" id="A0A1D1V9A6"/>
<feature type="domain" description="3-beta hydroxysteroid dehydrogenase/isomerase" evidence="2">
    <location>
        <begin position="11"/>
        <end position="115"/>
    </location>
</feature>
<feature type="transmembrane region" description="Helical" evidence="1">
    <location>
        <begin position="216"/>
        <end position="235"/>
    </location>
</feature>
<evidence type="ECO:0000313" key="4">
    <source>
        <dbReference type="Proteomes" id="UP000186922"/>
    </source>
</evidence>
<accession>A0A1D1V9A6</accession>
<evidence type="ECO:0000313" key="3">
    <source>
        <dbReference type="EMBL" id="GAU97375.1"/>
    </source>
</evidence>
<evidence type="ECO:0000256" key="1">
    <source>
        <dbReference type="SAM" id="Phobius"/>
    </source>
</evidence>
<dbReference type="InterPro" id="IPR002225">
    <property type="entry name" value="3Beta_OHSteriod_DH/Estase"/>
</dbReference>
<evidence type="ECO:0000259" key="2">
    <source>
        <dbReference type="Pfam" id="PF01073"/>
    </source>
</evidence>
<keyword evidence="4" id="KW-1185">Reference proteome</keyword>
<dbReference type="SUPFAM" id="SSF51735">
    <property type="entry name" value="NAD(P)-binding Rossmann-fold domains"/>
    <property type="match status" value="1"/>
</dbReference>
<gene>
    <name evidence="3" type="primary">RvY_08686-1</name>
    <name evidence="3" type="synonym">RvY_08686.1</name>
    <name evidence="3" type="ORF">RvY_08686</name>
</gene>
<name>A0A1D1V9A6_RAMVA</name>
<feature type="transmembrane region" description="Helical" evidence="1">
    <location>
        <begin position="116"/>
        <end position="134"/>
    </location>
</feature>
<organism evidence="3 4">
    <name type="scientific">Ramazzottius varieornatus</name>
    <name type="common">Water bear</name>
    <name type="synonym">Tardigrade</name>
    <dbReference type="NCBI Taxonomy" id="947166"/>
    <lineage>
        <taxon>Eukaryota</taxon>
        <taxon>Metazoa</taxon>
        <taxon>Ecdysozoa</taxon>
        <taxon>Tardigrada</taxon>
        <taxon>Eutardigrada</taxon>
        <taxon>Parachela</taxon>
        <taxon>Hypsibioidea</taxon>
        <taxon>Ramazzottiidae</taxon>
        <taxon>Ramazzottius</taxon>
    </lineage>
</organism>
<dbReference type="EMBL" id="BDGG01000004">
    <property type="protein sequence ID" value="GAU97375.1"/>
    <property type="molecule type" value="Genomic_DNA"/>
</dbReference>
<dbReference type="InterPro" id="IPR036291">
    <property type="entry name" value="NAD(P)-bd_dom_sf"/>
</dbReference>
<dbReference type="GO" id="GO:0016616">
    <property type="term" value="F:oxidoreductase activity, acting on the CH-OH group of donors, NAD or NADP as acceptor"/>
    <property type="evidence" value="ECO:0007669"/>
    <property type="project" value="InterPro"/>
</dbReference>
<proteinExistence type="predicted"/>
<keyword evidence="1" id="KW-0472">Membrane</keyword>
<dbReference type="GO" id="GO:0006694">
    <property type="term" value="P:steroid biosynthetic process"/>
    <property type="evidence" value="ECO:0007669"/>
    <property type="project" value="InterPro"/>
</dbReference>
<keyword evidence="1" id="KW-0812">Transmembrane</keyword>
<dbReference type="OrthoDB" id="2735536at2759"/>
<sequence length="238" mass="27361">MADRKQSVDGTAILRSCSLRLPGIYGPGEQRHLPRIVKYLEKGWVSFRYGQGIVDFVHIDNVVEAHVLAGRALGPDKNCIAGGKSYFINDGLPINNFEFFRPLIEGLGYQFPNRTLPFSFIFFIAILLENLYSLDFVTRYNLDRYFPLLTRTEVYKTGVTHYFSIEKARKELGYVPRTHPNDLSQVIAMYQSTPEYRKRLAATTTSMKVESLLSTVFNKFVFLFVALLLCFGFFMRSF</sequence>
<dbReference type="Proteomes" id="UP000186922">
    <property type="component" value="Unassembled WGS sequence"/>
</dbReference>
<dbReference type="STRING" id="947166.A0A1D1V9A6"/>
<protein>
    <recommendedName>
        <fullName evidence="2">3-beta hydroxysteroid dehydrogenase/isomerase domain-containing protein</fullName>
    </recommendedName>
</protein>
<dbReference type="Gene3D" id="3.40.50.720">
    <property type="entry name" value="NAD(P)-binding Rossmann-like Domain"/>
    <property type="match status" value="1"/>
</dbReference>
<reference evidence="3 4" key="1">
    <citation type="journal article" date="2016" name="Nat. Commun.">
        <title>Extremotolerant tardigrade genome and improved radiotolerance of human cultured cells by tardigrade-unique protein.</title>
        <authorList>
            <person name="Hashimoto T."/>
            <person name="Horikawa D.D."/>
            <person name="Saito Y."/>
            <person name="Kuwahara H."/>
            <person name="Kozuka-Hata H."/>
            <person name="Shin-I T."/>
            <person name="Minakuchi Y."/>
            <person name="Ohishi K."/>
            <person name="Motoyama A."/>
            <person name="Aizu T."/>
            <person name="Enomoto A."/>
            <person name="Kondo K."/>
            <person name="Tanaka S."/>
            <person name="Hara Y."/>
            <person name="Koshikawa S."/>
            <person name="Sagara H."/>
            <person name="Miura T."/>
            <person name="Yokobori S."/>
            <person name="Miyagawa K."/>
            <person name="Suzuki Y."/>
            <person name="Kubo T."/>
            <person name="Oyama M."/>
            <person name="Kohara Y."/>
            <person name="Fujiyama A."/>
            <person name="Arakawa K."/>
            <person name="Katayama T."/>
            <person name="Toyoda A."/>
            <person name="Kunieda T."/>
        </authorList>
    </citation>
    <scope>NUCLEOTIDE SEQUENCE [LARGE SCALE GENOMIC DNA]</scope>
    <source>
        <strain evidence="3 4">YOKOZUNA-1</strain>
    </source>
</reference>
<keyword evidence="1" id="KW-1133">Transmembrane helix</keyword>
<dbReference type="Pfam" id="PF01073">
    <property type="entry name" value="3Beta_HSD"/>
    <property type="match status" value="1"/>
</dbReference>